<dbReference type="GO" id="GO:0005886">
    <property type="term" value="C:plasma membrane"/>
    <property type="evidence" value="ECO:0007669"/>
    <property type="project" value="UniProtKB-SubCell"/>
</dbReference>
<comment type="subcellular location">
    <subcellularLocation>
        <location evidence="1">Cell membrane</location>
        <topology evidence="1">Multi-pass membrane protein</topology>
    </subcellularLocation>
</comment>
<dbReference type="GO" id="GO:0015658">
    <property type="term" value="F:branched-chain amino acid transmembrane transporter activity"/>
    <property type="evidence" value="ECO:0007669"/>
    <property type="project" value="InterPro"/>
</dbReference>
<evidence type="ECO:0000256" key="3">
    <source>
        <dbReference type="ARBA" id="ARBA00022692"/>
    </source>
</evidence>
<dbReference type="CDD" id="cd06581">
    <property type="entry name" value="TM_PBP1_LivM_like"/>
    <property type="match status" value="1"/>
</dbReference>
<feature type="transmembrane region" description="Helical" evidence="6">
    <location>
        <begin position="110"/>
        <end position="130"/>
    </location>
</feature>
<feature type="transmembrane region" description="Helical" evidence="6">
    <location>
        <begin position="60"/>
        <end position="79"/>
    </location>
</feature>
<feature type="transmembrane region" description="Helical" evidence="6">
    <location>
        <begin position="86"/>
        <end position="104"/>
    </location>
</feature>
<dbReference type="PANTHER" id="PTHR30482:SF10">
    <property type="entry name" value="HIGH-AFFINITY BRANCHED-CHAIN AMINO ACID TRANSPORT PROTEIN BRAE"/>
    <property type="match status" value="1"/>
</dbReference>
<reference evidence="7 8" key="1">
    <citation type="submission" date="2019-03" db="EMBL/GenBank/DDBJ databases">
        <title>Metabolic potential of uncultured bacteria and archaea associated with petroleum seepage in deep-sea sediments.</title>
        <authorList>
            <person name="Dong X."/>
            <person name="Hubert C."/>
        </authorList>
    </citation>
    <scope>NUCLEOTIDE SEQUENCE [LARGE SCALE GENOMIC DNA]</scope>
    <source>
        <strain evidence="7">E29_bin78</strain>
    </source>
</reference>
<dbReference type="InterPro" id="IPR043428">
    <property type="entry name" value="LivM-like"/>
</dbReference>
<dbReference type="AlphaFoldDB" id="A0A523ULC0"/>
<organism evidence="7 8">
    <name type="scientific">Aerophobetes bacterium</name>
    <dbReference type="NCBI Taxonomy" id="2030807"/>
    <lineage>
        <taxon>Bacteria</taxon>
        <taxon>Candidatus Aerophobota</taxon>
    </lineage>
</organism>
<evidence type="ECO:0000313" key="8">
    <source>
        <dbReference type="Proteomes" id="UP000320679"/>
    </source>
</evidence>
<keyword evidence="4 6" id="KW-1133">Transmembrane helix</keyword>
<keyword evidence="2" id="KW-1003">Cell membrane</keyword>
<feature type="transmembrane region" description="Helical" evidence="6">
    <location>
        <begin position="274"/>
        <end position="299"/>
    </location>
</feature>
<feature type="transmembrane region" description="Helical" evidence="6">
    <location>
        <begin position="236"/>
        <end position="254"/>
    </location>
</feature>
<evidence type="ECO:0000256" key="5">
    <source>
        <dbReference type="ARBA" id="ARBA00023136"/>
    </source>
</evidence>
<evidence type="ECO:0000313" key="7">
    <source>
        <dbReference type="EMBL" id="TET43338.1"/>
    </source>
</evidence>
<evidence type="ECO:0000256" key="2">
    <source>
        <dbReference type="ARBA" id="ARBA00022475"/>
    </source>
</evidence>
<dbReference type="EMBL" id="SOJK01000276">
    <property type="protein sequence ID" value="TET43338.1"/>
    <property type="molecule type" value="Genomic_DNA"/>
</dbReference>
<feature type="transmembrane region" description="Helical" evidence="6">
    <location>
        <begin position="137"/>
        <end position="155"/>
    </location>
</feature>
<proteinExistence type="predicted"/>
<accession>A0A523ULC0</accession>
<keyword evidence="3 6" id="KW-0812">Transmembrane</keyword>
<name>A0A523ULC0_UNCAE</name>
<evidence type="ECO:0000256" key="1">
    <source>
        <dbReference type="ARBA" id="ARBA00004651"/>
    </source>
</evidence>
<gene>
    <name evidence="7" type="ORF">E3J59_06660</name>
</gene>
<comment type="caution">
    <text evidence="7">The sequence shown here is derived from an EMBL/GenBank/DDBJ whole genome shotgun (WGS) entry which is preliminary data.</text>
</comment>
<sequence>MLQGHYCSNTYDPCSLCKTPGYSGRKNLRGAFLLKWIVLTAAVILCPIILEYGFSYSLEPALQAGFFVILSVSLALVVGLTGQISLGHAAFFGIGAYGAAILATRGNLPVVLAIPAGTLVGLAAGFLIGYPVLRLKSYYLALATLVIGIAVQEFFKAADFLTGGEIGLYDLPDIKLGSFELSSAFSHYYVVWMFALIIVFFCDRLSKSFLGKRLRAIHSDEGAAESAGIDVPRMKLGIFTFSAAIAAFAGTLFAHCSYGTIDPGEFGVVLSIKIITMVVIGGMFSVYGAAMGAVIIALLPEMIRRLGDLAHMDLTQITHLQDIAFGVILVIFVIFAPQGLIGKMRMSRTNA</sequence>
<dbReference type="InterPro" id="IPR001851">
    <property type="entry name" value="ABC_transp_permease"/>
</dbReference>
<evidence type="ECO:0000256" key="6">
    <source>
        <dbReference type="SAM" id="Phobius"/>
    </source>
</evidence>
<protein>
    <submittedName>
        <fullName evidence="7">Branched-chain amino acid ABC transporter permease</fullName>
    </submittedName>
</protein>
<feature type="transmembrane region" description="Helical" evidence="6">
    <location>
        <begin position="186"/>
        <end position="205"/>
    </location>
</feature>
<feature type="transmembrane region" description="Helical" evidence="6">
    <location>
        <begin position="320"/>
        <end position="341"/>
    </location>
</feature>
<evidence type="ECO:0000256" key="4">
    <source>
        <dbReference type="ARBA" id="ARBA00022989"/>
    </source>
</evidence>
<feature type="transmembrane region" description="Helical" evidence="6">
    <location>
        <begin position="32"/>
        <end position="54"/>
    </location>
</feature>
<dbReference type="Proteomes" id="UP000320679">
    <property type="component" value="Unassembled WGS sequence"/>
</dbReference>
<dbReference type="PANTHER" id="PTHR30482">
    <property type="entry name" value="HIGH-AFFINITY BRANCHED-CHAIN AMINO ACID TRANSPORT SYSTEM PERMEASE"/>
    <property type="match status" value="1"/>
</dbReference>
<keyword evidence="5 6" id="KW-0472">Membrane</keyword>
<dbReference type="InterPro" id="IPR037294">
    <property type="entry name" value="ABC_BtuC-like"/>
</dbReference>
<dbReference type="Pfam" id="PF02653">
    <property type="entry name" value="BPD_transp_2"/>
    <property type="match status" value="1"/>
</dbReference>
<dbReference type="Gene3D" id="1.10.3470.10">
    <property type="entry name" value="ABC transporter involved in vitamin B12 uptake, BtuC"/>
    <property type="match status" value="1"/>
</dbReference>